<dbReference type="Gene3D" id="1.25.40.20">
    <property type="entry name" value="Ankyrin repeat-containing domain"/>
    <property type="match status" value="1"/>
</dbReference>
<dbReference type="EMBL" id="JBFNQD010000024">
    <property type="protein sequence ID" value="MEW9310284.1"/>
    <property type="molecule type" value="Genomic_DNA"/>
</dbReference>
<dbReference type="Proteomes" id="UP001555786">
    <property type="component" value="Unassembled WGS sequence"/>
</dbReference>
<evidence type="ECO:0000256" key="2">
    <source>
        <dbReference type="ARBA" id="ARBA00023043"/>
    </source>
</evidence>
<evidence type="ECO:0000256" key="3">
    <source>
        <dbReference type="PROSITE-ProRule" id="PRU00023"/>
    </source>
</evidence>
<name>A0ABV3PXE9_9HYPH</name>
<reference evidence="4 5" key="1">
    <citation type="submission" date="2024-07" db="EMBL/GenBank/DDBJ databases">
        <title>Description of Labrys sedimenti sp. nov., isolated from a diclofenac-degrading enrichment culture.</title>
        <authorList>
            <person name="Tancsics A."/>
            <person name="Csepanyi A."/>
        </authorList>
    </citation>
    <scope>NUCLEOTIDE SEQUENCE [LARGE SCALE GENOMIC DNA]</scope>
    <source>
        <strain evidence="4 5">LMG 23578</strain>
    </source>
</reference>
<comment type="caution">
    <text evidence="4">The sequence shown here is derived from an EMBL/GenBank/DDBJ whole genome shotgun (WGS) entry which is preliminary data.</text>
</comment>
<gene>
    <name evidence="4" type="ORF">ABXS05_32400</name>
</gene>
<dbReference type="PROSITE" id="PS50297">
    <property type="entry name" value="ANK_REP_REGION"/>
    <property type="match status" value="2"/>
</dbReference>
<feature type="repeat" description="ANK" evidence="3">
    <location>
        <begin position="162"/>
        <end position="199"/>
    </location>
</feature>
<feature type="repeat" description="ANK" evidence="3">
    <location>
        <begin position="63"/>
        <end position="95"/>
    </location>
</feature>
<feature type="repeat" description="ANK" evidence="3">
    <location>
        <begin position="129"/>
        <end position="161"/>
    </location>
</feature>
<dbReference type="PRINTS" id="PR01415">
    <property type="entry name" value="ANKYRIN"/>
</dbReference>
<evidence type="ECO:0000313" key="5">
    <source>
        <dbReference type="Proteomes" id="UP001555786"/>
    </source>
</evidence>
<feature type="repeat" description="ANK" evidence="3">
    <location>
        <begin position="96"/>
        <end position="128"/>
    </location>
</feature>
<organism evidence="4 5">
    <name type="scientific">Labrys neptuniae</name>
    <dbReference type="NCBI Taxonomy" id="376174"/>
    <lineage>
        <taxon>Bacteria</taxon>
        <taxon>Pseudomonadati</taxon>
        <taxon>Pseudomonadota</taxon>
        <taxon>Alphaproteobacteria</taxon>
        <taxon>Hyphomicrobiales</taxon>
        <taxon>Xanthobacteraceae</taxon>
        <taxon>Labrys</taxon>
    </lineage>
</organism>
<sequence length="226" mass="23834">MRRPLSKRNVLIIVAGTILMSIASQGVPAKAAPSALIAAAERGDLSAVKALAPGVSLEERDGNRRTALLAAVQGNHVAVARHLIEVGADVNAKDAIEDSPYLLAGARGYLDILRLTLSHGADLKSTNRYGGTALIPASERGHVDTVRALIEAGVNVDHVNRLGWTALLEAIILSDGGPRHVEIVRLLIAAGANVNLADKDGVTPLQHARQRRYREITSLLEAAGAR</sequence>
<evidence type="ECO:0000313" key="4">
    <source>
        <dbReference type="EMBL" id="MEW9310284.1"/>
    </source>
</evidence>
<dbReference type="PANTHER" id="PTHR24201:SF2">
    <property type="entry name" value="ANKYRIN REPEAT DOMAIN-CONTAINING PROTEIN 42"/>
    <property type="match status" value="1"/>
</dbReference>
<dbReference type="Pfam" id="PF12796">
    <property type="entry name" value="Ank_2"/>
    <property type="match status" value="2"/>
</dbReference>
<protein>
    <submittedName>
        <fullName evidence="4">Ankyrin repeat domain-containing protein</fullName>
    </submittedName>
</protein>
<evidence type="ECO:0000256" key="1">
    <source>
        <dbReference type="ARBA" id="ARBA00022737"/>
    </source>
</evidence>
<dbReference type="InterPro" id="IPR050776">
    <property type="entry name" value="Ank_Repeat/CDKN_Inhibitor"/>
</dbReference>
<keyword evidence="2 3" id="KW-0040">ANK repeat</keyword>
<dbReference type="PANTHER" id="PTHR24201">
    <property type="entry name" value="ANK_REP_REGION DOMAIN-CONTAINING PROTEIN"/>
    <property type="match status" value="1"/>
</dbReference>
<dbReference type="SMART" id="SM00248">
    <property type="entry name" value="ANK"/>
    <property type="match status" value="4"/>
</dbReference>
<dbReference type="InterPro" id="IPR036770">
    <property type="entry name" value="Ankyrin_rpt-contain_sf"/>
</dbReference>
<dbReference type="SUPFAM" id="SSF48403">
    <property type="entry name" value="Ankyrin repeat"/>
    <property type="match status" value="1"/>
</dbReference>
<accession>A0ABV3PXE9</accession>
<dbReference type="InterPro" id="IPR002110">
    <property type="entry name" value="Ankyrin_rpt"/>
</dbReference>
<keyword evidence="1" id="KW-0677">Repeat</keyword>
<proteinExistence type="predicted"/>
<keyword evidence="5" id="KW-1185">Reference proteome</keyword>
<dbReference type="PROSITE" id="PS50088">
    <property type="entry name" value="ANK_REPEAT"/>
    <property type="match status" value="4"/>
</dbReference>
<dbReference type="RefSeq" id="WP_311944622.1">
    <property type="nucleotide sequence ID" value="NZ_JAVSCS010000053.1"/>
</dbReference>